<dbReference type="CDD" id="cd00635">
    <property type="entry name" value="PLPDE_III_YBL036c_like"/>
    <property type="match status" value="1"/>
</dbReference>
<feature type="modified residue" description="N6-(pyridoxal phosphate)lysine" evidence="2">
    <location>
        <position position="43"/>
    </location>
</feature>
<evidence type="ECO:0000256" key="3">
    <source>
        <dbReference type="RuleBase" id="RU004514"/>
    </source>
</evidence>
<comment type="function">
    <text evidence="2">Pyridoxal 5'-phosphate (PLP)-binding protein, which is involved in PLP homeostasis.</text>
</comment>
<dbReference type="RefSeq" id="WP_379721310.1">
    <property type="nucleotide sequence ID" value="NZ_JBHRYJ010000001.1"/>
</dbReference>
<dbReference type="SUPFAM" id="SSF51419">
    <property type="entry name" value="PLP-binding barrel"/>
    <property type="match status" value="1"/>
</dbReference>
<reference evidence="6" key="1">
    <citation type="journal article" date="2019" name="Int. J. Syst. Evol. Microbiol.">
        <title>The Global Catalogue of Microorganisms (GCM) 10K type strain sequencing project: providing services to taxonomists for standard genome sequencing and annotation.</title>
        <authorList>
            <consortium name="The Broad Institute Genomics Platform"/>
            <consortium name="The Broad Institute Genome Sequencing Center for Infectious Disease"/>
            <person name="Wu L."/>
            <person name="Ma J."/>
        </authorList>
    </citation>
    <scope>NUCLEOTIDE SEQUENCE [LARGE SCALE GENOMIC DNA]</scope>
    <source>
        <strain evidence="6">KCTC 42182</strain>
    </source>
</reference>
<evidence type="ECO:0000256" key="1">
    <source>
        <dbReference type="ARBA" id="ARBA00022898"/>
    </source>
</evidence>
<comment type="similarity">
    <text evidence="2 3">Belongs to the pyridoxal phosphate-binding protein YggS/PROSC family.</text>
</comment>
<evidence type="ECO:0000256" key="2">
    <source>
        <dbReference type="HAMAP-Rule" id="MF_02087"/>
    </source>
</evidence>
<dbReference type="Pfam" id="PF01168">
    <property type="entry name" value="Ala_racemase_N"/>
    <property type="match status" value="1"/>
</dbReference>
<gene>
    <name evidence="5" type="ORF">ACFOOQ_02550</name>
</gene>
<accession>A0ABV7VB76</accession>
<dbReference type="EMBL" id="JBHRYJ010000001">
    <property type="protein sequence ID" value="MFC3674404.1"/>
    <property type="molecule type" value="Genomic_DNA"/>
</dbReference>
<evidence type="ECO:0000313" key="5">
    <source>
        <dbReference type="EMBL" id="MFC3674404.1"/>
    </source>
</evidence>
<proteinExistence type="inferred from homology"/>
<protein>
    <recommendedName>
        <fullName evidence="2">Pyridoxal phosphate homeostasis protein</fullName>
        <shortName evidence="2">PLP homeostasis protein</shortName>
    </recommendedName>
</protein>
<dbReference type="PIRSF" id="PIRSF004848">
    <property type="entry name" value="YBL036c_PLPDEIII"/>
    <property type="match status" value="1"/>
</dbReference>
<keyword evidence="1 2" id="KW-0663">Pyridoxal phosphate</keyword>
<feature type="domain" description="Alanine racemase N-terminal" evidence="4">
    <location>
        <begin position="14"/>
        <end position="227"/>
    </location>
</feature>
<dbReference type="Proteomes" id="UP001595711">
    <property type="component" value="Unassembled WGS sequence"/>
</dbReference>
<dbReference type="HAMAP" id="MF_02087">
    <property type="entry name" value="PLP_homeostasis"/>
    <property type="match status" value="1"/>
</dbReference>
<evidence type="ECO:0000313" key="6">
    <source>
        <dbReference type="Proteomes" id="UP001595711"/>
    </source>
</evidence>
<dbReference type="InterPro" id="IPR029066">
    <property type="entry name" value="PLP-binding_barrel"/>
</dbReference>
<dbReference type="PANTHER" id="PTHR10146">
    <property type="entry name" value="PROLINE SYNTHETASE CO-TRANSCRIBED BACTERIAL HOMOLOG PROTEIN"/>
    <property type="match status" value="1"/>
</dbReference>
<organism evidence="5 6">
    <name type="scientific">Ferrovibrio xuzhouensis</name>
    <dbReference type="NCBI Taxonomy" id="1576914"/>
    <lineage>
        <taxon>Bacteria</taxon>
        <taxon>Pseudomonadati</taxon>
        <taxon>Pseudomonadota</taxon>
        <taxon>Alphaproteobacteria</taxon>
        <taxon>Rhodospirillales</taxon>
        <taxon>Rhodospirillaceae</taxon>
        <taxon>Ferrovibrio</taxon>
    </lineage>
</organism>
<dbReference type="Gene3D" id="3.20.20.10">
    <property type="entry name" value="Alanine racemase"/>
    <property type="match status" value="1"/>
</dbReference>
<keyword evidence="6" id="KW-1185">Reference proteome</keyword>
<evidence type="ECO:0000259" key="4">
    <source>
        <dbReference type="Pfam" id="PF01168"/>
    </source>
</evidence>
<comment type="caution">
    <text evidence="5">The sequence shown here is derived from an EMBL/GenBank/DDBJ whole genome shotgun (WGS) entry which is preliminary data.</text>
</comment>
<name>A0ABV7VB76_9PROT</name>
<sequence>MTDPAPEASAIAASLAAIHARIAEAAATVPRDPAGVTLVAVAKTFPAEAVAAALAAGQRQFGENRVQEGMAKYPSFRAQYPDLVLHLIGPLQTNKVKQAVAHFDVIHTLDRPKLAEELAREFEKSGRRLPCFVQVNTGEEDQKAGCSPAEADAFIALCRDDLKLPVAGLMCIPPADEEPAPHFALLNKIAKRNGLGQLSMGMSGDFETAVMLGATHVRVGSAIFGGRSYPPAG</sequence>
<dbReference type="InterPro" id="IPR001608">
    <property type="entry name" value="Ala_racemase_N"/>
</dbReference>
<dbReference type="NCBIfam" id="TIGR00044">
    <property type="entry name" value="YggS family pyridoxal phosphate-dependent enzyme"/>
    <property type="match status" value="1"/>
</dbReference>
<dbReference type="InterPro" id="IPR011078">
    <property type="entry name" value="PyrdxlP_homeostasis"/>
</dbReference>
<dbReference type="PANTHER" id="PTHR10146:SF14">
    <property type="entry name" value="PYRIDOXAL PHOSPHATE HOMEOSTASIS PROTEIN"/>
    <property type="match status" value="1"/>
</dbReference>